<dbReference type="PANTHER" id="PTHR43567">
    <property type="entry name" value="FLAVOREDOXIN-RELATED-RELATED"/>
    <property type="match status" value="1"/>
</dbReference>
<dbReference type="SUPFAM" id="SSF50475">
    <property type="entry name" value="FMN-binding split barrel"/>
    <property type="match status" value="1"/>
</dbReference>
<dbReference type="InterPro" id="IPR002563">
    <property type="entry name" value="Flavin_Rdtase-like_dom"/>
</dbReference>
<evidence type="ECO:0000313" key="3">
    <source>
        <dbReference type="EMBL" id="SDL09317.1"/>
    </source>
</evidence>
<gene>
    <name evidence="3" type="ORF">SAMN04488692_101137</name>
</gene>
<dbReference type="Proteomes" id="UP000199476">
    <property type="component" value="Unassembled WGS sequence"/>
</dbReference>
<dbReference type="InterPro" id="IPR012349">
    <property type="entry name" value="Split_barrel_FMN-bd"/>
</dbReference>
<name>A0A1G9H8X8_9FIRM</name>
<dbReference type="AlphaFoldDB" id="A0A1G9H8X8"/>
<dbReference type="GO" id="GO:0016646">
    <property type="term" value="F:oxidoreductase activity, acting on the CH-NH group of donors, NAD or NADP as acceptor"/>
    <property type="evidence" value="ECO:0007669"/>
    <property type="project" value="UniProtKB-ARBA"/>
</dbReference>
<feature type="domain" description="Flavin reductase like" evidence="2">
    <location>
        <begin position="25"/>
        <end position="164"/>
    </location>
</feature>
<accession>A0A1G9H8X8</accession>
<dbReference type="EMBL" id="FNGO01000001">
    <property type="protein sequence ID" value="SDL09317.1"/>
    <property type="molecule type" value="Genomic_DNA"/>
</dbReference>
<dbReference type="STRING" id="321763.SAMN04488692_101137"/>
<reference evidence="3 4" key="1">
    <citation type="submission" date="2016-10" db="EMBL/GenBank/DDBJ databases">
        <authorList>
            <person name="de Groot N.N."/>
        </authorList>
    </citation>
    <scope>NUCLEOTIDE SEQUENCE [LARGE SCALE GENOMIC DNA]</scope>
    <source>
        <strain evidence="3 4">SLAS-1</strain>
    </source>
</reference>
<dbReference type="Gene3D" id="2.30.110.10">
    <property type="entry name" value="Electron Transport, Fmn-binding Protein, Chain A"/>
    <property type="match status" value="1"/>
</dbReference>
<protein>
    <submittedName>
        <fullName evidence="3">Flavin reductase like domain-containing protein</fullName>
    </submittedName>
</protein>
<evidence type="ECO:0000256" key="1">
    <source>
        <dbReference type="ARBA" id="ARBA00038054"/>
    </source>
</evidence>
<proteinExistence type="inferred from homology"/>
<dbReference type="InterPro" id="IPR052174">
    <property type="entry name" value="Flavoredoxin"/>
</dbReference>
<evidence type="ECO:0000259" key="2">
    <source>
        <dbReference type="Pfam" id="PF01613"/>
    </source>
</evidence>
<evidence type="ECO:0000313" key="4">
    <source>
        <dbReference type="Proteomes" id="UP000199476"/>
    </source>
</evidence>
<organism evidence="3 4">
    <name type="scientific">Halarsenatibacter silvermanii</name>
    <dbReference type="NCBI Taxonomy" id="321763"/>
    <lineage>
        <taxon>Bacteria</taxon>
        <taxon>Bacillati</taxon>
        <taxon>Bacillota</taxon>
        <taxon>Clostridia</taxon>
        <taxon>Halanaerobiales</taxon>
        <taxon>Halarsenatibacteraceae</taxon>
        <taxon>Halarsenatibacter</taxon>
    </lineage>
</organism>
<dbReference type="GO" id="GO:0010181">
    <property type="term" value="F:FMN binding"/>
    <property type="evidence" value="ECO:0007669"/>
    <property type="project" value="InterPro"/>
</dbReference>
<comment type="similarity">
    <text evidence="1">Belongs to the flavoredoxin family.</text>
</comment>
<dbReference type="PANTHER" id="PTHR43567:SF5">
    <property type="entry name" value="HYPOTHETICAL CYTOSOLIC PROTEIN"/>
    <property type="match status" value="1"/>
</dbReference>
<dbReference type="RefSeq" id="WP_234985446.1">
    <property type="nucleotide sequence ID" value="NZ_FNGO01000001.1"/>
</dbReference>
<sequence length="170" mass="19441">MQLTEIEYNEYLTEVTEALDSGGFLTVQNSGELNTMTIGWASLGIIWRVPMLLVLVRESRHTFKLIEKADEFTVSIPFSGLEEELEFCGSRSGRNYDKFAECDLEKLSGNEVHTPLIGGCDVHYECSLEYSQSMDKELVKSEVLEDCYPDWDMHTLYFGRILNCLREETG</sequence>
<keyword evidence="4" id="KW-1185">Reference proteome</keyword>
<dbReference type="Pfam" id="PF01613">
    <property type="entry name" value="Flavin_Reduct"/>
    <property type="match status" value="1"/>
</dbReference>